<protein>
    <submittedName>
        <fullName evidence="1">Uncharacterized protein</fullName>
    </submittedName>
</protein>
<evidence type="ECO:0000313" key="2">
    <source>
        <dbReference type="Proteomes" id="UP001283361"/>
    </source>
</evidence>
<dbReference type="AlphaFoldDB" id="A0AAE1CU51"/>
<evidence type="ECO:0000313" key="1">
    <source>
        <dbReference type="EMBL" id="KAK3735860.1"/>
    </source>
</evidence>
<dbReference type="Proteomes" id="UP001283361">
    <property type="component" value="Unassembled WGS sequence"/>
</dbReference>
<dbReference type="EMBL" id="JAWDGP010006763">
    <property type="protein sequence ID" value="KAK3735860.1"/>
    <property type="molecule type" value="Genomic_DNA"/>
</dbReference>
<organism evidence="1 2">
    <name type="scientific">Elysia crispata</name>
    <name type="common">lettuce slug</name>
    <dbReference type="NCBI Taxonomy" id="231223"/>
    <lineage>
        <taxon>Eukaryota</taxon>
        <taxon>Metazoa</taxon>
        <taxon>Spiralia</taxon>
        <taxon>Lophotrochozoa</taxon>
        <taxon>Mollusca</taxon>
        <taxon>Gastropoda</taxon>
        <taxon>Heterobranchia</taxon>
        <taxon>Euthyneura</taxon>
        <taxon>Panpulmonata</taxon>
        <taxon>Sacoglossa</taxon>
        <taxon>Placobranchoidea</taxon>
        <taxon>Plakobranchidae</taxon>
        <taxon>Elysia</taxon>
    </lineage>
</organism>
<comment type="caution">
    <text evidence="1">The sequence shown here is derived from an EMBL/GenBank/DDBJ whole genome shotgun (WGS) entry which is preliminary data.</text>
</comment>
<proteinExistence type="predicted"/>
<gene>
    <name evidence="1" type="ORF">RRG08_041052</name>
</gene>
<reference evidence="1" key="1">
    <citation type="journal article" date="2023" name="G3 (Bethesda)">
        <title>A reference genome for the long-term kleptoplast-retaining sea slug Elysia crispata morphotype clarki.</title>
        <authorList>
            <person name="Eastman K.E."/>
            <person name="Pendleton A.L."/>
            <person name="Shaikh M.A."/>
            <person name="Suttiyut T."/>
            <person name="Ogas R."/>
            <person name="Tomko P."/>
            <person name="Gavelis G."/>
            <person name="Widhalm J.R."/>
            <person name="Wisecaver J.H."/>
        </authorList>
    </citation>
    <scope>NUCLEOTIDE SEQUENCE</scope>
    <source>
        <strain evidence="1">ECLA1</strain>
    </source>
</reference>
<name>A0AAE1CU51_9GAST</name>
<sequence>MSLTSLVEDVREQMATDGKWTQLTSVSGVQIMISSQGNSFRPMSSEVLLRHPTLRISGLSQKRTSVLRNQKTTNMRSRLHFAQTTYVYSVTLASPEQTNL</sequence>
<accession>A0AAE1CU51</accession>
<keyword evidence="2" id="KW-1185">Reference proteome</keyword>